<feature type="domain" description="Ribosome maturation protein SDO1/SBDS central" evidence="9">
    <location>
        <begin position="75"/>
        <end position="136"/>
    </location>
</feature>
<evidence type="ECO:0000313" key="11">
    <source>
        <dbReference type="EMBL" id="KAI6654742.1"/>
    </source>
</evidence>
<dbReference type="GO" id="GO:0042256">
    <property type="term" value="P:cytosolic ribosome assembly"/>
    <property type="evidence" value="ECO:0007669"/>
    <property type="project" value="InterPro"/>
</dbReference>
<evidence type="ECO:0000259" key="9">
    <source>
        <dbReference type="Pfam" id="PF09377"/>
    </source>
</evidence>
<dbReference type="InterPro" id="IPR037188">
    <property type="entry name" value="Sdo1/SBDS_central_sf"/>
</dbReference>
<dbReference type="Gene3D" id="1.10.10.900">
    <property type="entry name" value="SBDS protein C-terminal domain, subdomain 1"/>
    <property type="match status" value="1"/>
</dbReference>
<dbReference type="AlphaFoldDB" id="A0AAV7K0M0"/>
<evidence type="ECO:0000256" key="6">
    <source>
        <dbReference type="ARBA" id="ARBA00023242"/>
    </source>
</evidence>
<dbReference type="Gene3D" id="3.30.1250.10">
    <property type="entry name" value="Ribosome maturation protein SBDS, N-terminal domain"/>
    <property type="match status" value="1"/>
</dbReference>
<dbReference type="InterPro" id="IPR046928">
    <property type="entry name" value="SDO1/SBDS_C"/>
</dbReference>
<sequence length="220" mass="25181">MSWREGAEKDLGEVLQIRQIFTNVSKGQFAKKEEVTTAFEGLDMDMDQIIQFILKKGELQVSDKERATQVESTYREIATIVSDKCINPDNNRPYPVGIIEKAMKDIHFNVRIDKSTKKQSLEVIKKLKEKMKIERAQMELRFTLPSKEGKLIKEQIINFGAKIEAEDWQGKEVELIVLADPGLYRMLEDVITKDTKGKGSMEVLNLMVVAEAEESTKNQL</sequence>
<dbReference type="InterPro" id="IPR002140">
    <property type="entry name" value="Sdo1/SBDS"/>
</dbReference>
<comment type="similarity">
    <text evidence="3">Belongs to the SDO1/SBDS family.</text>
</comment>
<name>A0AAV7K0M0_9METZ</name>
<dbReference type="NCBIfam" id="TIGR00291">
    <property type="entry name" value="RNA_SBDS"/>
    <property type="match status" value="1"/>
</dbReference>
<dbReference type="InterPro" id="IPR036786">
    <property type="entry name" value="Ribosome_mat_SBDS_N_sf"/>
</dbReference>
<dbReference type="GO" id="GO:0005634">
    <property type="term" value="C:nucleus"/>
    <property type="evidence" value="ECO:0007669"/>
    <property type="project" value="UniProtKB-SubCell"/>
</dbReference>
<organism evidence="11 12">
    <name type="scientific">Oopsacas minuta</name>
    <dbReference type="NCBI Taxonomy" id="111878"/>
    <lineage>
        <taxon>Eukaryota</taxon>
        <taxon>Metazoa</taxon>
        <taxon>Porifera</taxon>
        <taxon>Hexactinellida</taxon>
        <taxon>Hexasterophora</taxon>
        <taxon>Lyssacinosida</taxon>
        <taxon>Leucopsacidae</taxon>
        <taxon>Oopsacas</taxon>
    </lineage>
</organism>
<comment type="subcellular location">
    <subcellularLocation>
        <location evidence="2">Cytoplasm</location>
    </subcellularLocation>
    <subcellularLocation>
        <location evidence="1">Nucleus</location>
    </subcellularLocation>
</comment>
<comment type="subunit">
    <text evidence="7">Associates with the 60S ribosomal subunit.</text>
</comment>
<keyword evidence="4" id="KW-0963">Cytoplasm</keyword>
<dbReference type="Pfam" id="PF09377">
    <property type="entry name" value="SBDS_domain_II"/>
    <property type="match status" value="1"/>
</dbReference>
<evidence type="ECO:0000313" key="12">
    <source>
        <dbReference type="Proteomes" id="UP001165289"/>
    </source>
</evidence>
<keyword evidence="12" id="KW-1185">Reference proteome</keyword>
<dbReference type="InterPro" id="IPR019783">
    <property type="entry name" value="SDO1/SBDS_N"/>
</dbReference>
<feature type="domain" description="Ribosome maturation protein SDO1/SBDS N-terminal" evidence="8">
    <location>
        <begin position="2"/>
        <end position="66"/>
    </location>
</feature>
<evidence type="ECO:0000256" key="1">
    <source>
        <dbReference type="ARBA" id="ARBA00004123"/>
    </source>
</evidence>
<evidence type="ECO:0000256" key="7">
    <source>
        <dbReference type="ARBA" id="ARBA00049708"/>
    </source>
</evidence>
<evidence type="ECO:0000259" key="10">
    <source>
        <dbReference type="Pfam" id="PF20268"/>
    </source>
</evidence>
<comment type="caution">
    <text evidence="11">The sequence shown here is derived from an EMBL/GenBank/DDBJ whole genome shotgun (WGS) entry which is preliminary data.</text>
</comment>
<evidence type="ECO:0000256" key="3">
    <source>
        <dbReference type="ARBA" id="ARBA00007433"/>
    </source>
</evidence>
<evidence type="ECO:0000256" key="2">
    <source>
        <dbReference type="ARBA" id="ARBA00004496"/>
    </source>
</evidence>
<dbReference type="Pfam" id="PF01172">
    <property type="entry name" value="SBDS_N"/>
    <property type="match status" value="1"/>
</dbReference>
<dbReference type="Pfam" id="PF20268">
    <property type="entry name" value="SBDS_C"/>
    <property type="match status" value="1"/>
</dbReference>
<keyword evidence="5" id="KW-0690">Ribosome biogenesis</keyword>
<dbReference type="Proteomes" id="UP001165289">
    <property type="component" value="Unassembled WGS sequence"/>
</dbReference>
<keyword evidence="6" id="KW-0539">Nucleus</keyword>
<dbReference type="InterPro" id="IPR039100">
    <property type="entry name" value="Sdo1/SBDS-like"/>
</dbReference>
<dbReference type="EMBL" id="JAKMXF010000221">
    <property type="protein sequence ID" value="KAI6654742.1"/>
    <property type="molecule type" value="Genomic_DNA"/>
</dbReference>
<dbReference type="SUPFAM" id="SSF109728">
    <property type="entry name" value="Hypothetical protein AF0491, middle domain"/>
    <property type="match status" value="1"/>
</dbReference>
<proteinExistence type="inferred from homology"/>
<dbReference type="GO" id="GO:0005737">
    <property type="term" value="C:cytoplasm"/>
    <property type="evidence" value="ECO:0007669"/>
    <property type="project" value="UniProtKB-SubCell"/>
</dbReference>
<reference evidence="11 12" key="1">
    <citation type="journal article" date="2023" name="BMC Biol.">
        <title>The compact genome of the sponge Oopsacas minuta (Hexactinellida) is lacking key metazoan core genes.</title>
        <authorList>
            <person name="Santini S."/>
            <person name="Schenkelaars Q."/>
            <person name="Jourda C."/>
            <person name="Duchesne M."/>
            <person name="Belahbib H."/>
            <person name="Rocher C."/>
            <person name="Selva M."/>
            <person name="Riesgo A."/>
            <person name="Vervoort M."/>
            <person name="Leys S.P."/>
            <person name="Kodjabachian L."/>
            <person name="Le Bivic A."/>
            <person name="Borchiellini C."/>
            <person name="Claverie J.M."/>
            <person name="Renard E."/>
        </authorList>
    </citation>
    <scope>NUCLEOTIDE SEQUENCE [LARGE SCALE GENOMIC DNA]</scope>
    <source>
        <strain evidence="11">SPO-2</strain>
    </source>
</reference>
<protein>
    <submittedName>
        <fullName evidence="11">Ribosome maturation protein SBDS</fullName>
    </submittedName>
</protein>
<dbReference type="PANTHER" id="PTHR10927">
    <property type="entry name" value="RIBOSOME MATURATION PROTEIN SBDS"/>
    <property type="match status" value="1"/>
</dbReference>
<accession>A0AAV7K0M0</accession>
<dbReference type="Gene3D" id="3.30.70.240">
    <property type="match status" value="1"/>
</dbReference>
<evidence type="ECO:0000259" key="8">
    <source>
        <dbReference type="Pfam" id="PF01172"/>
    </source>
</evidence>
<dbReference type="PANTHER" id="PTHR10927:SF1">
    <property type="entry name" value="RIBOSOME MATURATION PROTEIN SBDS"/>
    <property type="match status" value="1"/>
</dbReference>
<dbReference type="FunFam" id="1.10.10.900:FF:000001">
    <property type="entry name" value="SBDS, ribosome maturation factor"/>
    <property type="match status" value="1"/>
</dbReference>
<gene>
    <name evidence="11" type="ORF">LOD99_2621</name>
</gene>
<dbReference type="SUPFAM" id="SSF89895">
    <property type="entry name" value="FYSH domain"/>
    <property type="match status" value="1"/>
</dbReference>
<evidence type="ECO:0000256" key="5">
    <source>
        <dbReference type="ARBA" id="ARBA00022517"/>
    </source>
</evidence>
<evidence type="ECO:0000256" key="4">
    <source>
        <dbReference type="ARBA" id="ARBA00022490"/>
    </source>
</evidence>
<feature type="domain" description="Ribosome maturation protein SDO1/SBDS C-terminal" evidence="10">
    <location>
        <begin position="138"/>
        <end position="206"/>
    </location>
</feature>
<dbReference type="InterPro" id="IPR018978">
    <property type="entry name" value="SDO1/SBDS_central"/>
</dbReference>